<gene>
    <name evidence="1" type="primary">ssh4_1</name>
    <name evidence="1" type="ORF">EV182_001297</name>
</gene>
<dbReference type="EMBL" id="JAMZIH010005315">
    <property type="protein sequence ID" value="KAJ1675423.1"/>
    <property type="molecule type" value="Genomic_DNA"/>
</dbReference>
<accession>A0ACC1HI43</accession>
<evidence type="ECO:0000313" key="1">
    <source>
        <dbReference type="EMBL" id="KAJ1675423.1"/>
    </source>
</evidence>
<proteinExistence type="predicted"/>
<organism evidence="1 2">
    <name type="scientific">Spiromyces aspiralis</name>
    <dbReference type="NCBI Taxonomy" id="68401"/>
    <lineage>
        <taxon>Eukaryota</taxon>
        <taxon>Fungi</taxon>
        <taxon>Fungi incertae sedis</taxon>
        <taxon>Zoopagomycota</taxon>
        <taxon>Kickxellomycotina</taxon>
        <taxon>Kickxellomycetes</taxon>
        <taxon>Kickxellales</taxon>
        <taxon>Kickxellaceae</taxon>
        <taxon>Spiromyces</taxon>
    </lineage>
</organism>
<evidence type="ECO:0000313" key="2">
    <source>
        <dbReference type="Proteomes" id="UP001145114"/>
    </source>
</evidence>
<name>A0ACC1HI43_9FUNG</name>
<keyword evidence="2" id="KW-1185">Reference proteome</keyword>
<reference evidence="1" key="1">
    <citation type="submission" date="2022-06" db="EMBL/GenBank/DDBJ databases">
        <title>Phylogenomic reconstructions and comparative analyses of Kickxellomycotina fungi.</title>
        <authorList>
            <person name="Reynolds N.K."/>
            <person name="Stajich J.E."/>
            <person name="Barry K."/>
            <person name="Grigoriev I.V."/>
            <person name="Crous P."/>
            <person name="Smith M.E."/>
        </authorList>
    </citation>
    <scope>NUCLEOTIDE SEQUENCE</scope>
    <source>
        <strain evidence="1">RSA 2271</strain>
    </source>
</reference>
<protein>
    <submittedName>
        <fullName evidence="1">Protein ssh4</fullName>
    </submittedName>
</protein>
<sequence>MEEDDDWQDLINLEEQFEERGFEEGMKDGERAGVLEGREMGAEYGYGFGKEISKYKMWATTWLKVGEVHPKKLSERSMRQLKQLVTLCEAVPECNEENSHIEDKVKAVRTRYKAVSASISSRHSSPGAAAAVPSPSDVGSDASGDSRSLAPPFPSLSYGGDLDGDLEDLQEGILIALGILGGILAVLCLGLLVYFCVQNASRLRTASLEEVELSDEHVRRLLPDENALDNYVMAREFERRHPHGSVDTRITPEQEVEIYEKGVNAWEFVVSIDVNALLQSKTDVLFMGSENCVQTNLPIPRVNPVYYFEVKITEKPADVNMWVGLATKPYPPWRMVGWNRYSVGYSVNNGVVNKNYQFTSLPVGEQCFVGDIVGVGFQPHSGYVWFTRNGRKFRTVLSGLEFDMFPTVSADGPCSFSANFGQRGFVYIEANVRRWGLAPIEGAQSPPPMYGMDENTILLETGISYNHRPPLQSSAPRTEQSRLPGMTEETNEGVRGEQPSTDYRHSHRHFQQQHGEYPSPPAYAEEDPIAKELLEAGTTELFDQQLHRDRYGKRAQSADSTHVENYRSRVSFADNEEDGREESDDDNGGGGGDESRALLGSYTHATAKSSGSGVASVSDSEGGQRNSAHRGY</sequence>
<comment type="caution">
    <text evidence="1">The sequence shown here is derived from an EMBL/GenBank/DDBJ whole genome shotgun (WGS) entry which is preliminary data.</text>
</comment>
<dbReference type="Proteomes" id="UP001145114">
    <property type="component" value="Unassembled WGS sequence"/>
</dbReference>